<evidence type="ECO:0000313" key="20">
    <source>
        <dbReference type="EMBL" id="PKC58250.1"/>
    </source>
</evidence>
<feature type="transmembrane region" description="Helical" evidence="18">
    <location>
        <begin position="50"/>
        <end position="66"/>
    </location>
</feature>
<feature type="region of interest" description="Disordered" evidence="17">
    <location>
        <begin position="288"/>
        <end position="314"/>
    </location>
</feature>
<comment type="caution">
    <text evidence="20">The sequence shown here is derived from an EMBL/GenBank/DDBJ whole genome shotgun (WGS) entry which is preliminary data.</text>
</comment>
<feature type="region of interest" description="Disordered" evidence="17">
    <location>
        <begin position="570"/>
        <end position="589"/>
    </location>
</feature>
<dbReference type="InterPro" id="IPR006703">
    <property type="entry name" value="G_AIG1"/>
</dbReference>
<proteinExistence type="predicted"/>
<evidence type="ECO:0000256" key="11">
    <source>
        <dbReference type="ARBA" id="ARBA00022842"/>
    </source>
</evidence>
<keyword evidence="8" id="KW-0547">Nucleotide-binding</keyword>
<feature type="region of interest" description="Disordered" evidence="17">
    <location>
        <begin position="382"/>
        <end position="418"/>
    </location>
</feature>
<comment type="subcellular location">
    <subcellularLocation>
        <location evidence="2">Membrane</location>
        <topology evidence="2">Single-pass membrane protein</topology>
    </subcellularLocation>
    <subcellularLocation>
        <location evidence="16">Plastid</location>
        <location evidence="16">Chloroplast outer membrane</location>
    </subcellularLocation>
</comment>
<dbReference type="GO" id="GO:0046872">
    <property type="term" value="F:metal ion binding"/>
    <property type="evidence" value="ECO:0007669"/>
    <property type="project" value="UniProtKB-KW"/>
</dbReference>
<evidence type="ECO:0000256" key="18">
    <source>
        <dbReference type="SAM" id="Phobius"/>
    </source>
</evidence>
<evidence type="ECO:0000256" key="3">
    <source>
        <dbReference type="ARBA" id="ARBA00022448"/>
    </source>
</evidence>
<dbReference type="Gene3D" id="2.170.16.10">
    <property type="entry name" value="Hedgehog/Intein (Hint) domain"/>
    <property type="match status" value="2"/>
</dbReference>
<dbReference type="InterPro" id="IPR027417">
    <property type="entry name" value="P-loop_NTPase"/>
</dbReference>
<keyword evidence="6 18" id="KW-0812">Transmembrane</keyword>
<reference evidence="20 21" key="2">
    <citation type="submission" date="2017-10" db="EMBL/GenBank/DDBJ databases">
        <title>Genome analyses suggest a sexual origin of heterokaryosis in a supposedly ancient asexual fungus.</title>
        <authorList>
            <person name="Corradi N."/>
            <person name="Sedzielewska K."/>
            <person name="Noel J."/>
            <person name="Charron P."/>
            <person name="Farinelli L."/>
            <person name="Marton T."/>
            <person name="Kruger M."/>
            <person name="Pelin A."/>
            <person name="Brachmann A."/>
            <person name="Corradi N."/>
        </authorList>
    </citation>
    <scope>NUCLEOTIDE SEQUENCE [LARGE SCALE GENOMIC DNA]</scope>
    <source>
        <strain evidence="20 21">A1</strain>
    </source>
</reference>
<dbReference type="Pfam" id="PF04548">
    <property type="entry name" value="AIG1"/>
    <property type="match status" value="1"/>
</dbReference>
<evidence type="ECO:0000256" key="8">
    <source>
        <dbReference type="ARBA" id="ARBA00022741"/>
    </source>
</evidence>
<dbReference type="Gene3D" id="3.40.50.300">
    <property type="entry name" value="P-loop containing nucleotide triphosphate hydrolases"/>
    <property type="match status" value="1"/>
</dbReference>
<dbReference type="VEuPathDB" id="FungiDB:RhiirFUN_000842"/>
<dbReference type="SUPFAM" id="SSF51294">
    <property type="entry name" value="Hedgehog/intein (Hint) domain"/>
    <property type="match status" value="1"/>
</dbReference>
<dbReference type="CDD" id="cd00081">
    <property type="entry name" value="Hint"/>
    <property type="match status" value="1"/>
</dbReference>
<keyword evidence="5" id="KW-0934">Plastid</keyword>
<dbReference type="Pfam" id="PF01079">
    <property type="entry name" value="Hint"/>
    <property type="match status" value="1"/>
</dbReference>
<dbReference type="InterPro" id="IPR001767">
    <property type="entry name" value="Hedgehog_Hint"/>
</dbReference>
<reference evidence="20 21" key="1">
    <citation type="submission" date="2017-10" db="EMBL/GenBank/DDBJ databases">
        <title>Extensive intraspecific genome diversity in a model arbuscular mycorrhizal fungus.</title>
        <authorList>
            <person name="Chen E.C.H."/>
            <person name="Morin E."/>
            <person name="Baudet D."/>
            <person name="Noel J."/>
            <person name="Ndikumana S."/>
            <person name="Charron P."/>
            <person name="St-Onge C."/>
            <person name="Giorgi J."/>
            <person name="Grigoriev I.V."/>
            <person name="Roux C."/>
            <person name="Martin F.M."/>
            <person name="Corradi N."/>
        </authorList>
    </citation>
    <scope>NUCLEOTIDE SEQUENCE [LARGE SCALE GENOMIC DNA]</scope>
    <source>
        <strain evidence="20 21">A1</strain>
    </source>
</reference>
<dbReference type="Proteomes" id="UP000232688">
    <property type="component" value="Unassembled WGS sequence"/>
</dbReference>
<organism evidence="20 21">
    <name type="scientific">Rhizophagus irregularis</name>
    <dbReference type="NCBI Taxonomy" id="588596"/>
    <lineage>
        <taxon>Eukaryota</taxon>
        <taxon>Fungi</taxon>
        <taxon>Fungi incertae sedis</taxon>
        <taxon>Mucoromycota</taxon>
        <taxon>Glomeromycotina</taxon>
        <taxon>Glomeromycetes</taxon>
        <taxon>Glomerales</taxon>
        <taxon>Glomeraceae</taxon>
        <taxon>Rhizophagus</taxon>
    </lineage>
</organism>
<evidence type="ECO:0000256" key="1">
    <source>
        <dbReference type="ARBA" id="ARBA00001946"/>
    </source>
</evidence>
<dbReference type="InterPro" id="IPR036844">
    <property type="entry name" value="Hint_dom_sf"/>
</dbReference>
<dbReference type="GO" id="GO:0016787">
    <property type="term" value="F:hydrolase activity"/>
    <property type="evidence" value="ECO:0007669"/>
    <property type="project" value="UniProtKB-KW"/>
</dbReference>
<dbReference type="GO" id="GO:0016020">
    <property type="term" value="C:membrane"/>
    <property type="evidence" value="ECO:0007669"/>
    <property type="project" value="UniProtKB-SubCell"/>
</dbReference>
<evidence type="ECO:0000256" key="4">
    <source>
        <dbReference type="ARBA" id="ARBA00022528"/>
    </source>
</evidence>
<name>A0A2N0R4N5_9GLOM</name>
<evidence type="ECO:0000256" key="17">
    <source>
        <dbReference type="SAM" id="MobiDB-lite"/>
    </source>
</evidence>
<keyword evidence="12" id="KW-0653">Protein transport</keyword>
<keyword evidence="10" id="KW-1002">Plastid outer membrane</keyword>
<evidence type="ECO:0000256" key="12">
    <source>
        <dbReference type="ARBA" id="ARBA00022927"/>
    </source>
</evidence>
<dbReference type="PANTHER" id="PTHR10903">
    <property type="entry name" value="GTPASE, IMAP FAMILY MEMBER-RELATED"/>
    <property type="match status" value="1"/>
</dbReference>
<evidence type="ECO:0000313" key="21">
    <source>
        <dbReference type="Proteomes" id="UP000232688"/>
    </source>
</evidence>
<keyword evidence="11" id="KW-0460">Magnesium</keyword>
<sequence>MENANFGTLRNRRRQPPVQPQPIVNNTIYDIACDQFTRFIRQISQHKQKIVYGSILIGLIFIYKYYSFNIPKPTQLPLSDINAPAILLIGKTGSGKSTLGNLLLGTYEDEKPTFKFSDSFSAVTQNSSIARIQIGNENYNIIDTPGIFDTDNPNEVVLEKIARTIQKCAYGIKAILFVIEAKRFTIEQKEMVDRIKLFLGDGSLQYMISVFSHCSRKQTEDPEYFRKFSWNPEMKAFVNSMGNRWAISPNPENYPPNNPVRKQRLGDLQNHIVSIDGKYTNELFEKVRKEQEENERKTREEEVKRQKEYDENKRREGEAIARKIYDKDRAEDERKAEERRIMEIKYIKDALLGQINILVEKVANLTKDNENLKEKVANLTKEYEKAEREKAEREKPEREKTEREKAEREKAEHEKNQSCFGLETQVELESGKIVQMSELKTGDRVLSNIRNDGKYTNELLEKVWKEQEENERKTREEELKRQKEYDENKRREGKAIARKIYDKNRAEDERKAEERRKMEIKYIKDALLGQINILVEKVANLTKDNENLKEKVANLTKDNENLKEKVANLTKEHEKAEREKAEREKAEHKKNQSCFGLETQVELESGKIIQMSELKTGDRVLSNIRNGIAEYSEIYLIAHIEKLEYEEKFAKVSFIRSDGSKGILFIRFYCQLRLTTTHYVFDENLSIIFAKDLRPGETKILVSDDNNKLVSVFVDDVTIEMYDKCISFYTRAGSVIADGVQTLMDLVFLPVRLWTYIIPREERLRPYVQFLETIYLLFINTMEKGKRLIENLISSVPYVQFLETIYLLFINTMEKGKRLIENLISSVQNCK</sequence>
<evidence type="ECO:0000256" key="13">
    <source>
        <dbReference type="ARBA" id="ARBA00022989"/>
    </source>
</evidence>
<dbReference type="VEuPathDB" id="FungiDB:FUN_020346"/>
<evidence type="ECO:0000256" key="10">
    <source>
        <dbReference type="ARBA" id="ARBA00022805"/>
    </source>
</evidence>
<gene>
    <name evidence="20" type="ORF">RhiirA1_471259</name>
</gene>
<dbReference type="AlphaFoldDB" id="A0A2N0R4N5"/>
<evidence type="ECO:0000256" key="2">
    <source>
        <dbReference type="ARBA" id="ARBA00004167"/>
    </source>
</evidence>
<dbReference type="PANTHER" id="PTHR10903:SF135">
    <property type="entry name" value="TRANSLOCASE OF CHLOROPLAST 120, CHLOROPLASTIC-RELATED"/>
    <property type="match status" value="1"/>
</dbReference>
<keyword evidence="15 18" id="KW-0472">Membrane</keyword>
<dbReference type="VEuPathDB" id="FungiDB:RhiirA1_471259"/>
<dbReference type="InterPro" id="IPR045058">
    <property type="entry name" value="GIMA/IAN/Toc"/>
</dbReference>
<dbReference type="GO" id="GO:0015031">
    <property type="term" value="P:protein transport"/>
    <property type="evidence" value="ECO:0007669"/>
    <property type="project" value="UniProtKB-KW"/>
</dbReference>
<dbReference type="GO" id="GO:0016540">
    <property type="term" value="P:protein autoprocessing"/>
    <property type="evidence" value="ECO:0007669"/>
    <property type="project" value="InterPro"/>
</dbReference>
<feature type="domain" description="AIG1-type G" evidence="19">
    <location>
        <begin position="81"/>
        <end position="288"/>
    </location>
</feature>
<evidence type="ECO:0000259" key="19">
    <source>
        <dbReference type="PROSITE" id="PS51720"/>
    </source>
</evidence>
<keyword evidence="13 18" id="KW-1133">Transmembrane helix</keyword>
<dbReference type="PROSITE" id="PS51720">
    <property type="entry name" value="G_AIG1"/>
    <property type="match status" value="1"/>
</dbReference>
<evidence type="ECO:0000256" key="7">
    <source>
        <dbReference type="ARBA" id="ARBA00022723"/>
    </source>
</evidence>
<keyword evidence="9 20" id="KW-0378">Hydrolase</keyword>
<feature type="region of interest" description="Disordered" evidence="17">
    <location>
        <begin position="467"/>
        <end position="491"/>
    </location>
</feature>
<keyword evidence="4" id="KW-0150">Chloroplast</keyword>
<dbReference type="GO" id="GO:0005525">
    <property type="term" value="F:GTP binding"/>
    <property type="evidence" value="ECO:0007669"/>
    <property type="project" value="UniProtKB-KW"/>
</dbReference>
<evidence type="ECO:0000256" key="15">
    <source>
        <dbReference type="ARBA" id="ARBA00023136"/>
    </source>
</evidence>
<feature type="compositionally biased region" description="Basic and acidic residues" evidence="17">
    <location>
        <begin position="382"/>
        <end position="416"/>
    </location>
</feature>
<keyword evidence="14" id="KW-0342">GTP-binding</keyword>
<evidence type="ECO:0000256" key="9">
    <source>
        <dbReference type="ARBA" id="ARBA00022801"/>
    </source>
</evidence>
<evidence type="ECO:0000256" key="16">
    <source>
        <dbReference type="ARBA" id="ARBA00024013"/>
    </source>
</evidence>
<evidence type="ECO:0000256" key="6">
    <source>
        <dbReference type="ARBA" id="ARBA00022692"/>
    </source>
</evidence>
<dbReference type="EMBL" id="LLXH01001591">
    <property type="protein sequence ID" value="PKC58250.1"/>
    <property type="molecule type" value="Genomic_DNA"/>
</dbReference>
<accession>A0A2N0R4N5</accession>
<evidence type="ECO:0000256" key="14">
    <source>
        <dbReference type="ARBA" id="ARBA00023134"/>
    </source>
</evidence>
<evidence type="ECO:0000256" key="5">
    <source>
        <dbReference type="ARBA" id="ARBA00022640"/>
    </source>
</evidence>
<keyword evidence="7" id="KW-0479">Metal-binding</keyword>
<protein>
    <submittedName>
        <fullName evidence="20">P-loop containing nucleoside triphosphate hydrolase protein</fullName>
    </submittedName>
</protein>
<keyword evidence="3" id="KW-0813">Transport</keyword>
<dbReference type="SUPFAM" id="SSF52540">
    <property type="entry name" value="P-loop containing nucleoside triphosphate hydrolases"/>
    <property type="match status" value="1"/>
</dbReference>
<feature type="region of interest" description="Disordered" evidence="17">
    <location>
        <begin position="1"/>
        <end position="21"/>
    </location>
</feature>
<comment type="cofactor">
    <cofactor evidence="1">
        <name>Mg(2+)</name>
        <dbReference type="ChEBI" id="CHEBI:18420"/>
    </cofactor>
</comment>